<keyword evidence="4" id="KW-1185">Reference proteome</keyword>
<dbReference type="InterPro" id="IPR003675">
    <property type="entry name" value="Rce1/LyrA-like_dom"/>
</dbReference>
<feature type="domain" description="CAAX prenyl protease 2/Lysostaphin resistance protein A-like" evidence="2">
    <location>
        <begin position="59"/>
        <end position="145"/>
    </location>
</feature>
<keyword evidence="1" id="KW-0472">Membrane</keyword>
<organism evidence="3 4">
    <name type="scientific">Segetibacter aerophilus</name>
    <dbReference type="NCBI Taxonomy" id="670293"/>
    <lineage>
        <taxon>Bacteria</taxon>
        <taxon>Pseudomonadati</taxon>
        <taxon>Bacteroidota</taxon>
        <taxon>Chitinophagia</taxon>
        <taxon>Chitinophagales</taxon>
        <taxon>Chitinophagaceae</taxon>
        <taxon>Segetibacter</taxon>
    </lineage>
</organism>
<reference evidence="3 4" key="1">
    <citation type="submission" date="2019-07" db="EMBL/GenBank/DDBJ databases">
        <title>Whole genome shotgun sequence of Segetibacter aerophilus NBRC 106135.</title>
        <authorList>
            <person name="Hosoyama A."/>
            <person name="Uohara A."/>
            <person name="Ohji S."/>
            <person name="Ichikawa N."/>
        </authorList>
    </citation>
    <scope>NUCLEOTIDE SEQUENCE [LARGE SCALE GENOMIC DNA]</scope>
    <source>
        <strain evidence="3 4">NBRC 106135</strain>
    </source>
</reference>
<evidence type="ECO:0000259" key="2">
    <source>
        <dbReference type="Pfam" id="PF02517"/>
    </source>
</evidence>
<keyword evidence="1" id="KW-0812">Transmembrane</keyword>
<sequence>MIKPILRFNNFNWYILSGVILIAAVGSLLVTISVRELNVTFFHTDISYYQAYRLYNYPTLVMVYSIALMPALFEELTFRGVMYNYCSNFLNERLVVALTAFLFAIMHLNLMSLIWLIPFAFFIGNLRRKYNTLWYGVIFHFVFNLTACMFDLYRQGELF</sequence>
<dbReference type="AlphaFoldDB" id="A0A512BBG4"/>
<proteinExistence type="predicted"/>
<feature type="transmembrane region" description="Helical" evidence="1">
    <location>
        <begin position="94"/>
        <end position="121"/>
    </location>
</feature>
<dbReference type="EMBL" id="BJYT01000006">
    <property type="protein sequence ID" value="GEO09314.1"/>
    <property type="molecule type" value="Genomic_DNA"/>
</dbReference>
<comment type="caution">
    <text evidence="3">The sequence shown here is derived from an EMBL/GenBank/DDBJ whole genome shotgun (WGS) entry which is preliminary data.</text>
</comment>
<dbReference type="GO" id="GO:0004175">
    <property type="term" value="F:endopeptidase activity"/>
    <property type="evidence" value="ECO:0007669"/>
    <property type="project" value="UniProtKB-ARBA"/>
</dbReference>
<feature type="transmembrane region" description="Helical" evidence="1">
    <location>
        <begin position="133"/>
        <end position="153"/>
    </location>
</feature>
<accession>A0A512BBG4</accession>
<dbReference type="GO" id="GO:0080120">
    <property type="term" value="P:CAAX-box protein maturation"/>
    <property type="evidence" value="ECO:0007669"/>
    <property type="project" value="UniProtKB-ARBA"/>
</dbReference>
<evidence type="ECO:0000313" key="3">
    <source>
        <dbReference type="EMBL" id="GEO09314.1"/>
    </source>
</evidence>
<dbReference type="Pfam" id="PF02517">
    <property type="entry name" value="Rce1-like"/>
    <property type="match status" value="1"/>
</dbReference>
<name>A0A512BBG4_9BACT</name>
<keyword evidence="1" id="KW-1133">Transmembrane helix</keyword>
<feature type="transmembrane region" description="Helical" evidence="1">
    <location>
        <begin position="54"/>
        <end position="73"/>
    </location>
</feature>
<dbReference type="Proteomes" id="UP000321513">
    <property type="component" value="Unassembled WGS sequence"/>
</dbReference>
<evidence type="ECO:0000256" key="1">
    <source>
        <dbReference type="SAM" id="Phobius"/>
    </source>
</evidence>
<feature type="transmembrane region" description="Helical" evidence="1">
    <location>
        <begin position="12"/>
        <end position="34"/>
    </location>
</feature>
<protein>
    <recommendedName>
        <fullName evidence="2">CAAX prenyl protease 2/Lysostaphin resistance protein A-like domain-containing protein</fullName>
    </recommendedName>
</protein>
<evidence type="ECO:0000313" key="4">
    <source>
        <dbReference type="Proteomes" id="UP000321513"/>
    </source>
</evidence>
<gene>
    <name evidence="3" type="ORF">SAE01_18100</name>
</gene>